<dbReference type="OrthoDB" id="9801056at2"/>
<reference evidence="5" key="1">
    <citation type="submission" date="2016-10" db="EMBL/GenBank/DDBJ databases">
        <authorList>
            <person name="Varghese N."/>
            <person name="Submissions S."/>
        </authorList>
    </citation>
    <scope>NUCLEOTIDE SEQUENCE [LARGE SCALE GENOMIC DNA]</scope>
    <source>
        <strain evidence="5">DSM 27981</strain>
    </source>
</reference>
<dbReference type="STRING" id="1177982.SAMN04489711_11751"/>
<dbReference type="RefSeq" id="WP_092941266.1">
    <property type="nucleotide sequence ID" value="NZ_FONX01000017.1"/>
</dbReference>
<organism evidence="4 5">
    <name type="scientific">Paracidovorax wautersii</name>
    <dbReference type="NCBI Taxonomy" id="1177982"/>
    <lineage>
        <taxon>Bacteria</taxon>
        <taxon>Pseudomonadati</taxon>
        <taxon>Pseudomonadota</taxon>
        <taxon>Betaproteobacteria</taxon>
        <taxon>Burkholderiales</taxon>
        <taxon>Comamonadaceae</taxon>
        <taxon>Paracidovorax</taxon>
    </lineage>
</organism>
<dbReference type="InterPro" id="IPR001509">
    <property type="entry name" value="Epimerase_deHydtase"/>
</dbReference>
<dbReference type="AlphaFoldDB" id="A0A1I2GY98"/>
<evidence type="ECO:0000313" key="5">
    <source>
        <dbReference type="Proteomes" id="UP000199119"/>
    </source>
</evidence>
<evidence type="ECO:0000259" key="3">
    <source>
        <dbReference type="Pfam" id="PF01370"/>
    </source>
</evidence>
<dbReference type="InterPro" id="IPR036291">
    <property type="entry name" value="NAD(P)-bd_dom_sf"/>
</dbReference>
<proteinExistence type="predicted"/>
<accession>A0A1I2GY98</accession>
<feature type="domain" description="NAD-dependent epimerase/dehydratase" evidence="3">
    <location>
        <begin position="3"/>
        <end position="207"/>
    </location>
</feature>
<dbReference type="Gene3D" id="3.40.50.720">
    <property type="entry name" value="NAD(P)-binding Rossmann-like Domain"/>
    <property type="match status" value="1"/>
</dbReference>
<protein>
    <submittedName>
        <fullName evidence="4">Nucleoside-diphosphate-sugar epimerase</fullName>
    </submittedName>
</protein>
<dbReference type="Pfam" id="PF01370">
    <property type="entry name" value="Epimerase"/>
    <property type="match status" value="1"/>
</dbReference>
<name>A0A1I2GY98_9BURK</name>
<evidence type="ECO:0000256" key="2">
    <source>
        <dbReference type="ARBA" id="ARBA00023277"/>
    </source>
</evidence>
<dbReference type="EMBL" id="FONX01000017">
    <property type="protein sequence ID" value="SFF21737.1"/>
    <property type="molecule type" value="Genomic_DNA"/>
</dbReference>
<keyword evidence="5" id="KW-1185">Reference proteome</keyword>
<dbReference type="PANTHER" id="PTHR43103">
    <property type="entry name" value="NUCLEOSIDE-DIPHOSPHATE-SUGAR EPIMERASE"/>
    <property type="match status" value="1"/>
</dbReference>
<evidence type="ECO:0000256" key="1">
    <source>
        <dbReference type="ARBA" id="ARBA00022857"/>
    </source>
</evidence>
<keyword evidence="2" id="KW-0119">Carbohydrate metabolism</keyword>
<dbReference type="Gene3D" id="3.90.25.10">
    <property type="entry name" value="UDP-galactose 4-epimerase, domain 1"/>
    <property type="match status" value="1"/>
</dbReference>
<evidence type="ECO:0000313" key="4">
    <source>
        <dbReference type="EMBL" id="SFF21737.1"/>
    </source>
</evidence>
<sequence length="334" mass="35165">MHVVITGAGGFVGAALVQRLREQPDSLGQAGPVRFTLIDRAAPTPPPGTAPQAAPEAQVRWHLGGFADPALLSALQSDPPHCVFHLASVPGALAEREPALGVQANLLDTVALLEGLVQPVRAGRAPAPRVVFASSVAVYGALDAGPMAEDRLPQPTLSYGAHKWAAELLLADYSRRGELDACSLRLPGVVARPPADSGHGSAFMSQIFHALAGRTAYTCPVSPQATAWWMSLSRCLDNLLHAARLPSAAMPPSRCWQPPVLHSPVAAVVEAAAQHLGCEAQEWVRYAPDPRIEALFGRQPPLQTPAAQAAGFVHDGSVEALVARVLQRHDRAAP</sequence>
<dbReference type="PANTHER" id="PTHR43103:SF3">
    <property type="entry name" value="ADP-L-GLYCERO-D-MANNO-HEPTOSE-6-EPIMERASE"/>
    <property type="match status" value="1"/>
</dbReference>
<dbReference type="Proteomes" id="UP000199119">
    <property type="component" value="Unassembled WGS sequence"/>
</dbReference>
<gene>
    <name evidence="4" type="ORF">SAMN04489711_11751</name>
</gene>
<dbReference type="SUPFAM" id="SSF51735">
    <property type="entry name" value="NAD(P)-binding Rossmann-fold domains"/>
    <property type="match status" value="1"/>
</dbReference>
<keyword evidence="1" id="KW-0521">NADP</keyword>